<accession>A0A2B9DFF8</accession>
<evidence type="ECO:0000313" key="5">
    <source>
        <dbReference type="Proteomes" id="UP000224203"/>
    </source>
</evidence>
<feature type="transmembrane region" description="Helical" evidence="1">
    <location>
        <begin position="55"/>
        <end position="78"/>
    </location>
</feature>
<dbReference type="EMBL" id="NUHO01000294">
    <property type="protein sequence ID" value="PGM86712.1"/>
    <property type="molecule type" value="Genomic_DNA"/>
</dbReference>
<gene>
    <name evidence="2" type="ORF">CN958_32875</name>
    <name evidence="3" type="ORF">COC69_13735</name>
</gene>
<protein>
    <submittedName>
        <fullName evidence="2">Uncharacterized protein</fullName>
    </submittedName>
</protein>
<evidence type="ECO:0000313" key="3">
    <source>
        <dbReference type="EMBL" id="PGS78931.1"/>
    </source>
</evidence>
<name>A0A2B9DFF8_BACCE</name>
<keyword evidence="1" id="KW-1133">Transmembrane helix</keyword>
<sequence>MKRWMNKQKKLLITFGLISLVTWIVTWIEIHLIATNTDDLKEYAETKFISDDLEIVGLVGMLDMTLLIVWTCMFMFLFMKIIFPSKRALQGALYMAEFKFLKDMPNELRKGLDKNE</sequence>
<feature type="transmembrane region" description="Helical" evidence="1">
    <location>
        <begin position="12"/>
        <end position="35"/>
    </location>
</feature>
<dbReference type="RefSeq" id="WP_023523654.1">
    <property type="nucleotide sequence ID" value="NZ_JBNTOH010000064.1"/>
</dbReference>
<keyword evidence="1" id="KW-0472">Membrane</keyword>
<proteinExistence type="predicted"/>
<dbReference type="EMBL" id="NULI01000072">
    <property type="protein sequence ID" value="PGS78931.1"/>
    <property type="molecule type" value="Genomic_DNA"/>
</dbReference>
<evidence type="ECO:0000313" key="2">
    <source>
        <dbReference type="EMBL" id="PGM86712.1"/>
    </source>
</evidence>
<dbReference type="Proteomes" id="UP000224203">
    <property type="component" value="Unassembled WGS sequence"/>
</dbReference>
<evidence type="ECO:0000313" key="4">
    <source>
        <dbReference type="Proteomes" id="UP000222054"/>
    </source>
</evidence>
<organism evidence="2 4">
    <name type="scientific">Bacillus cereus</name>
    <dbReference type="NCBI Taxonomy" id="1396"/>
    <lineage>
        <taxon>Bacteria</taxon>
        <taxon>Bacillati</taxon>
        <taxon>Bacillota</taxon>
        <taxon>Bacilli</taxon>
        <taxon>Bacillales</taxon>
        <taxon>Bacillaceae</taxon>
        <taxon>Bacillus</taxon>
        <taxon>Bacillus cereus group</taxon>
    </lineage>
</organism>
<reference evidence="4 5" key="1">
    <citation type="submission" date="2017-09" db="EMBL/GenBank/DDBJ databases">
        <title>Large-scale bioinformatics analysis of Bacillus genomes uncovers conserved roles of natural products in bacterial physiology.</title>
        <authorList>
            <consortium name="Agbiome Team Llc"/>
            <person name="Bleich R.M."/>
            <person name="Grubbs K.J."/>
            <person name="Santa Maria K.C."/>
            <person name="Allen S.E."/>
            <person name="Farag S."/>
            <person name="Shank E.A."/>
            <person name="Bowers A."/>
        </authorList>
    </citation>
    <scope>NUCLEOTIDE SEQUENCE [LARGE SCALE GENOMIC DNA]</scope>
    <source>
        <strain evidence="3 5">AFS041711</strain>
        <strain evidence="2 4">AFS053130</strain>
    </source>
</reference>
<comment type="caution">
    <text evidence="2">The sequence shown here is derived from an EMBL/GenBank/DDBJ whole genome shotgun (WGS) entry which is preliminary data.</text>
</comment>
<dbReference type="AlphaFoldDB" id="A0A2B9DFF8"/>
<keyword evidence="1" id="KW-0812">Transmembrane</keyword>
<dbReference type="Proteomes" id="UP000222054">
    <property type="component" value="Unassembled WGS sequence"/>
</dbReference>
<evidence type="ECO:0000256" key="1">
    <source>
        <dbReference type="SAM" id="Phobius"/>
    </source>
</evidence>